<evidence type="ECO:0000313" key="1">
    <source>
        <dbReference type="EMBL" id="EJW01973.1"/>
    </source>
</evidence>
<reference evidence="2" key="2">
    <citation type="submission" date="2015-07" db="EMBL/GenBank/DDBJ databases">
        <title>Contrasting host-pathogen interactions and genome evolution in two generalist and specialist microsporidian pathogens of mosquitoes.</title>
        <authorList>
            <consortium name="The Broad Institute Genomics Platform"/>
            <consortium name="The Broad Institute Genome Sequencing Center for Infectious Disease"/>
            <person name="Cuomo C.A."/>
            <person name="Sanscrainte N.D."/>
            <person name="Goldberg J.M."/>
            <person name="Heiman D."/>
            <person name="Young S."/>
            <person name="Zeng Q."/>
            <person name="Becnel J.J."/>
            <person name="Birren B.W."/>
        </authorList>
    </citation>
    <scope>NUCLEOTIDE SEQUENCE [LARGE SCALE GENOMIC DNA]</scope>
    <source>
        <strain evidence="2">USNM 41457</strain>
    </source>
</reference>
<gene>
    <name evidence="1" type="ORF">EDEG_00319</name>
</gene>
<name>J8ZQI8_EDHAE</name>
<dbReference type="InParanoid" id="J8ZQI8"/>
<proteinExistence type="predicted"/>
<keyword evidence="2" id="KW-1185">Reference proteome</keyword>
<reference evidence="1 2" key="1">
    <citation type="submission" date="2011-08" db="EMBL/GenBank/DDBJ databases">
        <authorList>
            <person name="Liu Z.J."/>
            <person name="Shi F.L."/>
            <person name="Lu J.Q."/>
            <person name="Li M."/>
            <person name="Wang Z.L."/>
        </authorList>
    </citation>
    <scope>NUCLEOTIDE SEQUENCE [LARGE SCALE GENOMIC DNA]</scope>
    <source>
        <strain evidence="1 2">USNM 41457</strain>
    </source>
</reference>
<dbReference type="EMBL" id="AFBI03000003">
    <property type="protein sequence ID" value="EJW01973.1"/>
    <property type="molecule type" value="Genomic_DNA"/>
</dbReference>
<accession>J8ZQI8</accession>
<dbReference type="VEuPathDB" id="MicrosporidiaDB:EDEG_00319"/>
<comment type="caution">
    <text evidence="1">The sequence shown here is derived from an EMBL/GenBank/DDBJ whole genome shotgun (WGS) entry which is preliminary data.</text>
</comment>
<evidence type="ECO:0000313" key="2">
    <source>
        <dbReference type="Proteomes" id="UP000003163"/>
    </source>
</evidence>
<sequence>MIVVNYIYMIKKRSQREDLTVLLPAKVTTVSYLNSIHSLLHTIKEQEKKRDEYRPRTHCAQTGVYIDKLYTCNPAFYYRSIYVTYLNKSGRNPAEYSNVITVFLFFLFIHDSLFNRIKFLILLINTIRLFKKMLSLFSLKTLI</sequence>
<dbReference type="AlphaFoldDB" id="J8ZQI8"/>
<organism evidence="1 2">
    <name type="scientific">Edhazardia aedis (strain USNM 41457)</name>
    <name type="common">Microsporidian parasite</name>
    <dbReference type="NCBI Taxonomy" id="1003232"/>
    <lineage>
        <taxon>Eukaryota</taxon>
        <taxon>Fungi</taxon>
        <taxon>Fungi incertae sedis</taxon>
        <taxon>Microsporidia</taxon>
        <taxon>Edhazardia</taxon>
    </lineage>
</organism>
<dbReference type="HOGENOM" id="CLU_1806138_0_0_1"/>
<dbReference type="Proteomes" id="UP000003163">
    <property type="component" value="Unassembled WGS sequence"/>
</dbReference>
<protein>
    <submittedName>
        <fullName evidence="1">Uncharacterized protein</fullName>
    </submittedName>
</protein>